<dbReference type="EMBL" id="CP092867">
    <property type="protein sequence ID" value="UYV67866.1"/>
    <property type="molecule type" value="Genomic_DNA"/>
</dbReference>
<dbReference type="PANTHER" id="PTHR46060">
    <property type="entry name" value="MARINER MOS1 TRANSPOSASE-LIKE PROTEIN"/>
    <property type="match status" value="1"/>
</dbReference>
<sequence>MRESNPGRSARKPNPSTDKIYDLVMLDRGMTVHQIEETLGIPKPTVIRIMREHLGLRKLSPRWVPKLLIPDQKAERLMKALGGEAPSIRTVLFWFKEYKLGKANLEDEHRSGQPPTAPK</sequence>
<organism evidence="1 2">
    <name type="scientific">Cordylochernes scorpioides</name>
    <dbReference type="NCBI Taxonomy" id="51811"/>
    <lineage>
        <taxon>Eukaryota</taxon>
        <taxon>Metazoa</taxon>
        <taxon>Ecdysozoa</taxon>
        <taxon>Arthropoda</taxon>
        <taxon>Chelicerata</taxon>
        <taxon>Arachnida</taxon>
        <taxon>Pseudoscorpiones</taxon>
        <taxon>Cheliferoidea</taxon>
        <taxon>Chernetidae</taxon>
        <taxon>Cordylochernes</taxon>
    </lineage>
</organism>
<name>A0ABY6KG99_9ARAC</name>
<evidence type="ECO:0000313" key="1">
    <source>
        <dbReference type="EMBL" id="UYV67866.1"/>
    </source>
</evidence>
<protein>
    <submittedName>
        <fullName evidence="1">Uncharacterized protein</fullName>
    </submittedName>
</protein>
<dbReference type="PANTHER" id="PTHR46060:SF1">
    <property type="entry name" value="MARINER MOS1 TRANSPOSASE-LIKE PROTEIN"/>
    <property type="match status" value="1"/>
</dbReference>
<proteinExistence type="predicted"/>
<evidence type="ECO:0000313" key="2">
    <source>
        <dbReference type="Proteomes" id="UP001235939"/>
    </source>
</evidence>
<keyword evidence="2" id="KW-1185">Reference proteome</keyword>
<dbReference type="Proteomes" id="UP001235939">
    <property type="component" value="Chromosome 05"/>
</dbReference>
<gene>
    <name evidence="1" type="ORF">LAZ67_5002302</name>
</gene>
<reference evidence="1 2" key="1">
    <citation type="submission" date="2022-01" db="EMBL/GenBank/DDBJ databases">
        <title>A chromosomal length assembly of Cordylochernes scorpioides.</title>
        <authorList>
            <person name="Zeh D."/>
            <person name="Zeh J."/>
        </authorList>
    </citation>
    <scope>NUCLEOTIDE SEQUENCE [LARGE SCALE GENOMIC DNA]</scope>
    <source>
        <strain evidence="1">IN4F17</strain>
        <tissue evidence="1">Whole Body</tissue>
    </source>
</reference>
<accession>A0ABY6KG99</accession>
<dbReference type="InterPro" id="IPR052709">
    <property type="entry name" value="Transposase-MT_Hybrid"/>
</dbReference>